<protein>
    <submittedName>
        <fullName evidence="2">Uncharacterized protein</fullName>
    </submittedName>
</protein>
<accession>A0A0S7C1U3</accession>
<reference evidence="2" key="1">
    <citation type="journal article" date="2015" name="Genome Announc.">
        <title>Draft Genome Sequence of Bacteroidales Strain TBC1, a Novel Isolate from a Methanogenic Wastewater Treatment System.</title>
        <authorList>
            <person name="Tourlousse D.M."/>
            <person name="Matsuura N."/>
            <person name="Sun L."/>
            <person name="Toyonaga M."/>
            <person name="Kuroda K."/>
            <person name="Ohashi A."/>
            <person name="Cruz R."/>
            <person name="Yamaguchi T."/>
            <person name="Sekiguchi Y."/>
        </authorList>
    </citation>
    <scope>NUCLEOTIDE SEQUENCE [LARGE SCALE GENOMIC DNA]</scope>
    <source>
        <strain evidence="2">TBC1</strain>
    </source>
</reference>
<sequence>MQDSPLINIGLYLAYILIAVAAISAIVFPLIQTFGNFKKAKGGLIGFLVLVGLLLLAFALSPAETGAFYDKHEISATTSKVIGGGLLATYIVFGGVVISILYAEVAKWFK</sequence>
<keyword evidence="3" id="KW-1185">Reference proteome</keyword>
<evidence type="ECO:0000313" key="3">
    <source>
        <dbReference type="Proteomes" id="UP000053091"/>
    </source>
</evidence>
<keyword evidence="1" id="KW-0812">Transmembrane</keyword>
<dbReference type="EMBL" id="DF968182">
    <property type="protein sequence ID" value="GAP44017.1"/>
    <property type="molecule type" value="Genomic_DNA"/>
</dbReference>
<dbReference type="Proteomes" id="UP000053091">
    <property type="component" value="Unassembled WGS sequence"/>
</dbReference>
<feature type="transmembrane region" description="Helical" evidence="1">
    <location>
        <begin position="12"/>
        <end position="31"/>
    </location>
</feature>
<feature type="transmembrane region" description="Helical" evidence="1">
    <location>
        <begin position="81"/>
        <end position="103"/>
    </location>
</feature>
<dbReference type="AlphaFoldDB" id="A0A0S7C1U3"/>
<feature type="transmembrane region" description="Helical" evidence="1">
    <location>
        <begin position="43"/>
        <end position="61"/>
    </location>
</feature>
<dbReference type="RefSeq" id="WP_062042100.1">
    <property type="nucleotide sequence ID" value="NZ_DF968182.1"/>
</dbReference>
<keyword evidence="1" id="KW-1133">Transmembrane helix</keyword>
<organism evidence="2">
    <name type="scientific">Lentimicrobium saccharophilum</name>
    <dbReference type="NCBI Taxonomy" id="1678841"/>
    <lineage>
        <taxon>Bacteria</taxon>
        <taxon>Pseudomonadati</taxon>
        <taxon>Bacteroidota</taxon>
        <taxon>Bacteroidia</taxon>
        <taxon>Bacteroidales</taxon>
        <taxon>Lentimicrobiaceae</taxon>
        <taxon>Lentimicrobium</taxon>
    </lineage>
</organism>
<dbReference type="STRING" id="1678841.TBC1_112178"/>
<proteinExistence type="predicted"/>
<gene>
    <name evidence="2" type="ORF">TBC1_112178</name>
</gene>
<evidence type="ECO:0000256" key="1">
    <source>
        <dbReference type="SAM" id="Phobius"/>
    </source>
</evidence>
<keyword evidence="1" id="KW-0472">Membrane</keyword>
<name>A0A0S7C1U3_9BACT</name>
<evidence type="ECO:0000313" key="2">
    <source>
        <dbReference type="EMBL" id="GAP44017.1"/>
    </source>
</evidence>